<organism evidence="1 2">
    <name type="scientific">Bartonella bacilliformis (strain ATCC 35685 / KC583 / Herrer 020/F12,63)</name>
    <dbReference type="NCBI Taxonomy" id="360095"/>
    <lineage>
        <taxon>Bacteria</taxon>
        <taxon>Pseudomonadati</taxon>
        <taxon>Pseudomonadota</taxon>
        <taxon>Alphaproteobacteria</taxon>
        <taxon>Hyphomicrobiales</taxon>
        <taxon>Bartonellaceae</taxon>
        <taxon>Bartonella</taxon>
    </lineage>
</organism>
<dbReference type="KEGG" id="bbk:BARBAKC583_0353"/>
<dbReference type="Proteomes" id="UP000000643">
    <property type="component" value="Chromosome"/>
</dbReference>
<evidence type="ECO:0000313" key="2">
    <source>
        <dbReference type="Proteomes" id="UP000000643"/>
    </source>
</evidence>
<proteinExistence type="predicted"/>
<name>A1URR9_BARBK</name>
<accession>A1URR9</accession>
<reference evidence="1 2" key="1">
    <citation type="submission" date="2006-12" db="EMBL/GenBank/DDBJ databases">
        <authorList>
            <person name="Hendrix L."/>
            <person name="Mohamoud Y."/>
            <person name="Radune D."/>
            <person name="Shvartsbeyn A."/>
            <person name="Daugherty S."/>
            <person name="Dodson R."/>
            <person name="Durkin A.S."/>
            <person name="Harkins D."/>
            <person name="Huot H."/>
            <person name="Kothari S.P."/>
            <person name="Madupu R."/>
            <person name="Li J."/>
            <person name="Nelson W.C."/>
            <person name="Shrivastava S."/>
            <person name="Giglio M.G."/>
            <person name="Haft D."/>
            <person name="Selengut J."/>
            <person name="Fraser-Ligget C."/>
            <person name="Seshadri R."/>
        </authorList>
    </citation>
    <scope>NUCLEOTIDE SEQUENCE [LARGE SCALE GENOMIC DNA]</scope>
    <source>
        <strain evidence="2">ATCC 35685 / NCTC 12138 / KC583</strain>
    </source>
</reference>
<protein>
    <submittedName>
        <fullName evidence="1">Uncharacterized protein</fullName>
    </submittedName>
</protein>
<dbReference type="AlphaFoldDB" id="A1URR9"/>
<evidence type="ECO:0000313" key="1">
    <source>
        <dbReference type="EMBL" id="ABM44453.1"/>
    </source>
</evidence>
<dbReference type="HOGENOM" id="CLU_161185_0_0_5"/>
<gene>
    <name evidence="1" type="ordered locus">BARBAKC583_0353</name>
</gene>
<sequence>MTQNEHIPAFDSLFIVFSKTKPDEKIHYLHGFSLVLCFDFLHSKQALTHKQRTKPSKINILVEFLSRIPTHTLFCLLLYRRSNLDLK</sequence>
<dbReference type="STRING" id="360095.BARBAKC583_0353"/>
<dbReference type="EMBL" id="CP000524">
    <property type="protein sequence ID" value="ABM44453.1"/>
    <property type="molecule type" value="Genomic_DNA"/>
</dbReference>